<accession>A0A6P2BTL7</accession>
<organism evidence="2 3">
    <name type="scientific">Trebonia kvetii</name>
    <dbReference type="NCBI Taxonomy" id="2480626"/>
    <lineage>
        <taxon>Bacteria</taxon>
        <taxon>Bacillati</taxon>
        <taxon>Actinomycetota</taxon>
        <taxon>Actinomycetes</taxon>
        <taxon>Streptosporangiales</taxon>
        <taxon>Treboniaceae</taxon>
        <taxon>Trebonia</taxon>
    </lineage>
</organism>
<feature type="transmembrane region" description="Helical" evidence="1">
    <location>
        <begin position="38"/>
        <end position="59"/>
    </location>
</feature>
<dbReference type="PANTHER" id="PTHR37305:SF1">
    <property type="entry name" value="MEMBRANE PROTEIN"/>
    <property type="match status" value="1"/>
</dbReference>
<feature type="transmembrane region" description="Helical" evidence="1">
    <location>
        <begin position="199"/>
        <end position="223"/>
    </location>
</feature>
<dbReference type="GO" id="GO:0005886">
    <property type="term" value="C:plasma membrane"/>
    <property type="evidence" value="ECO:0007669"/>
    <property type="project" value="UniProtKB-SubCell"/>
</dbReference>
<proteinExistence type="predicted"/>
<dbReference type="RefSeq" id="WP_145860069.1">
    <property type="nucleotide sequence ID" value="NZ_RPFW01000008.1"/>
</dbReference>
<dbReference type="Pfam" id="PF12730">
    <property type="entry name" value="ABC2_membrane_4"/>
    <property type="match status" value="1"/>
</dbReference>
<feature type="transmembrane region" description="Helical" evidence="1">
    <location>
        <begin position="79"/>
        <end position="100"/>
    </location>
</feature>
<keyword evidence="1" id="KW-0812">Transmembrane</keyword>
<dbReference type="OrthoDB" id="3480265at2"/>
<reference evidence="2 3" key="1">
    <citation type="submission" date="2018-11" db="EMBL/GenBank/DDBJ databases">
        <title>Trebonia kvetii gen.nov., sp.nov., a novel acidophilic actinobacterium, and proposal of the new actinobacterial family Treboniaceae fam. nov.</title>
        <authorList>
            <person name="Rapoport D."/>
            <person name="Sagova-Mareckova M."/>
            <person name="Sedlacek I."/>
            <person name="Provaznik J."/>
            <person name="Kralova S."/>
            <person name="Pavlinic D."/>
            <person name="Benes V."/>
            <person name="Kopecky J."/>
        </authorList>
    </citation>
    <scope>NUCLEOTIDE SEQUENCE [LARGE SCALE GENOMIC DNA]</scope>
    <source>
        <strain evidence="2 3">15Tr583</strain>
    </source>
</reference>
<dbReference type="Proteomes" id="UP000460272">
    <property type="component" value="Unassembled WGS sequence"/>
</dbReference>
<keyword evidence="1" id="KW-1133">Transmembrane helix</keyword>
<feature type="transmembrane region" description="Helical" evidence="1">
    <location>
        <begin position="230"/>
        <end position="248"/>
    </location>
</feature>
<comment type="caution">
    <text evidence="2">The sequence shown here is derived from an EMBL/GenBank/DDBJ whole genome shotgun (WGS) entry which is preliminary data.</text>
</comment>
<feature type="transmembrane region" description="Helical" evidence="1">
    <location>
        <begin position="284"/>
        <end position="305"/>
    </location>
</feature>
<sequence>MTTSDVRLSALPPASGQAGLRGVIASEFTKIRSVRSTYFTIAALVVVSVGIATLIGFGISQTIHNQPWQKAGTDGTQSILIPFFELGQLIIAVVGAMAITSEYSTGMIRTSLTAMPRRGTVYLGKLIVLTSLTFIVSLVTSFLAFFAGSATLAGSGVGGSLFHSVTVPRDVNMSPPTGNQGGPPNYTFIGHEVITQGHVLTAIVGSALFVTVVALIAFGLGAIIRHTAGAITSAIGLMFVLSIIVQILPDSWRWEIVRFMPDAAGRVISVTLPQRDNMHLWSTWPQFLVTVIWMLVFVGVGGYLFRKRDA</sequence>
<evidence type="ECO:0008006" key="4">
    <source>
        <dbReference type="Google" id="ProtNLM"/>
    </source>
</evidence>
<feature type="transmembrane region" description="Helical" evidence="1">
    <location>
        <begin position="121"/>
        <end position="147"/>
    </location>
</feature>
<protein>
    <recommendedName>
        <fullName evidence="4">ABC transporter permease</fullName>
    </recommendedName>
</protein>
<name>A0A6P2BTL7_9ACTN</name>
<evidence type="ECO:0000256" key="1">
    <source>
        <dbReference type="SAM" id="Phobius"/>
    </source>
</evidence>
<gene>
    <name evidence="2" type="ORF">EAS64_34740</name>
</gene>
<dbReference type="GO" id="GO:0140359">
    <property type="term" value="F:ABC-type transporter activity"/>
    <property type="evidence" value="ECO:0007669"/>
    <property type="project" value="InterPro"/>
</dbReference>
<evidence type="ECO:0000313" key="2">
    <source>
        <dbReference type="EMBL" id="TVZ00553.1"/>
    </source>
</evidence>
<dbReference type="PANTHER" id="PTHR37305">
    <property type="entry name" value="INTEGRAL MEMBRANE PROTEIN-RELATED"/>
    <property type="match status" value="1"/>
</dbReference>
<dbReference type="EMBL" id="RPFW01000008">
    <property type="protein sequence ID" value="TVZ00553.1"/>
    <property type="molecule type" value="Genomic_DNA"/>
</dbReference>
<keyword evidence="1" id="KW-0472">Membrane</keyword>
<dbReference type="AlphaFoldDB" id="A0A6P2BTL7"/>
<keyword evidence="3" id="KW-1185">Reference proteome</keyword>
<evidence type="ECO:0000313" key="3">
    <source>
        <dbReference type="Proteomes" id="UP000460272"/>
    </source>
</evidence>